<evidence type="ECO:0000256" key="3">
    <source>
        <dbReference type="ARBA" id="ARBA00022793"/>
    </source>
</evidence>
<dbReference type="AlphaFoldDB" id="R7W2B5"/>
<sequence>MWVKRPSELIAALGTEQEYILKDAASEGHDVVDYKDWTMTLTRRFRALKMWLPLPRWLVLRCYGVNGLRDHIRSHVRMAEAFEDMVRADERFEVVTDRQFALVCFRLRSPERFGGEKTANELNRGLLEEVNAVGPGPYMSSANVGGVYMLRCAVGSTLTEEYHVADAWKVVQDRASRAWLMFGRGESAVGPGPYMSSANVGGVYMLRCAVGSTLTEEYHVADAWKVVQDRASFCPLSSQNIRPFQQLHSGNLIICFAWAVSKNYEITVDNIRGLCIFNDPSLEPYDLSDDDTNLQKNFTHLSDLAAALRKHDHRDGVESALSSAEKLVRASPDELCHCSGDLVQAGVHVPCFRVKVEGEEDSPEENRQKALVALLMNNQPGTDPFQS</sequence>
<dbReference type="PANTHER" id="PTHR11999">
    <property type="entry name" value="GROUP II PYRIDOXAL-5-PHOSPHATE DECARBOXYLASE"/>
    <property type="match status" value="1"/>
</dbReference>
<dbReference type="InterPro" id="IPR015421">
    <property type="entry name" value="PyrdxlP-dep_Trfase_major"/>
</dbReference>
<dbReference type="InterPro" id="IPR010977">
    <property type="entry name" value="Aromatic_deC"/>
</dbReference>
<evidence type="ECO:0000256" key="1">
    <source>
        <dbReference type="ARBA" id="ARBA00001933"/>
    </source>
</evidence>
<dbReference type="InterPro" id="IPR038528">
    <property type="entry name" value="TEL2_C_sf"/>
</dbReference>
<organism evidence="8">
    <name type="scientific">Aegilops tauschii</name>
    <name type="common">Tausch's goatgrass</name>
    <name type="synonym">Aegilops squarrosa</name>
    <dbReference type="NCBI Taxonomy" id="37682"/>
    <lineage>
        <taxon>Eukaryota</taxon>
        <taxon>Viridiplantae</taxon>
        <taxon>Streptophyta</taxon>
        <taxon>Embryophyta</taxon>
        <taxon>Tracheophyta</taxon>
        <taxon>Spermatophyta</taxon>
        <taxon>Magnoliopsida</taxon>
        <taxon>Liliopsida</taxon>
        <taxon>Poales</taxon>
        <taxon>Poaceae</taxon>
        <taxon>BOP clade</taxon>
        <taxon>Pooideae</taxon>
        <taxon>Triticodae</taxon>
        <taxon>Triticeae</taxon>
        <taxon>Triticinae</taxon>
        <taxon>Aegilops</taxon>
    </lineage>
</organism>
<dbReference type="InterPro" id="IPR002129">
    <property type="entry name" value="PyrdxlP-dep_de-COase"/>
</dbReference>
<evidence type="ECO:0000256" key="4">
    <source>
        <dbReference type="ARBA" id="ARBA00022898"/>
    </source>
</evidence>
<evidence type="ECO:0000256" key="6">
    <source>
        <dbReference type="RuleBase" id="RU000382"/>
    </source>
</evidence>
<keyword evidence="3" id="KW-0210">Decarboxylase</keyword>
<dbReference type="GO" id="GO:0019752">
    <property type="term" value="P:carboxylic acid metabolic process"/>
    <property type="evidence" value="ECO:0007669"/>
    <property type="project" value="InterPro"/>
</dbReference>
<dbReference type="Pfam" id="PF00282">
    <property type="entry name" value="Pyridoxal_deC"/>
    <property type="match status" value="1"/>
</dbReference>
<evidence type="ECO:0000313" key="8">
    <source>
        <dbReference type="EnsemblPlants" id="EMT00191"/>
    </source>
</evidence>
<accession>R7W2B5</accession>
<proteinExistence type="inferred from homology"/>
<protein>
    <submittedName>
        <fullName evidence="8">Tyrosine/DOPA decarboxylase 5</fullName>
    </submittedName>
</protein>
<dbReference type="GO" id="GO:0016831">
    <property type="term" value="F:carboxy-lyase activity"/>
    <property type="evidence" value="ECO:0007669"/>
    <property type="project" value="TreeGrafter"/>
</dbReference>
<feature type="domain" description="Telomere length regulation protein conserved" evidence="7">
    <location>
        <begin position="299"/>
        <end position="377"/>
    </location>
</feature>
<dbReference type="InterPro" id="IPR019337">
    <property type="entry name" value="Telomere_length_regulation_dom"/>
</dbReference>
<reference evidence="8" key="1">
    <citation type="submission" date="2015-06" db="UniProtKB">
        <authorList>
            <consortium name="EnsemblPlants"/>
        </authorList>
    </citation>
    <scope>IDENTIFICATION</scope>
</reference>
<evidence type="ECO:0000256" key="2">
    <source>
        <dbReference type="ARBA" id="ARBA00009533"/>
    </source>
</evidence>
<evidence type="ECO:0000259" key="7">
    <source>
        <dbReference type="Pfam" id="PF10193"/>
    </source>
</evidence>
<keyword evidence="4 6" id="KW-0663">Pyridoxal phosphate</keyword>
<dbReference type="PANTHER" id="PTHR11999:SF96">
    <property type="entry name" value="TYROSINE DECARBOXYLASE"/>
    <property type="match status" value="1"/>
</dbReference>
<dbReference type="Gene3D" id="3.90.1150.10">
    <property type="entry name" value="Aspartate Aminotransferase, domain 1"/>
    <property type="match status" value="2"/>
</dbReference>
<dbReference type="GO" id="GO:0005737">
    <property type="term" value="C:cytoplasm"/>
    <property type="evidence" value="ECO:0007669"/>
    <property type="project" value="TreeGrafter"/>
</dbReference>
<name>R7W2B5_AEGTA</name>
<comment type="cofactor">
    <cofactor evidence="1 6">
        <name>pyridoxal 5'-phosphate</name>
        <dbReference type="ChEBI" id="CHEBI:597326"/>
    </cofactor>
</comment>
<comment type="similarity">
    <text evidence="2 6">Belongs to the group II decarboxylase family.</text>
</comment>
<dbReference type="Gene3D" id="1.25.40.720">
    <property type="entry name" value="Telomere length regulation protein 2, C-terminal domain"/>
    <property type="match status" value="1"/>
</dbReference>
<dbReference type="Gene3D" id="3.40.640.10">
    <property type="entry name" value="Type I PLP-dependent aspartate aminotransferase-like (Major domain)"/>
    <property type="match status" value="1"/>
</dbReference>
<dbReference type="EnsemblPlants" id="EMT00191">
    <property type="protein sequence ID" value="EMT00191"/>
    <property type="gene ID" value="F775_00367"/>
</dbReference>
<dbReference type="InterPro" id="IPR015424">
    <property type="entry name" value="PyrdxlP-dep_Trfase"/>
</dbReference>
<dbReference type="Pfam" id="PF10193">
    <property type="entry name" value="Telomere_reg-2"/>
    <property type="match status" value="1"/>
</dbReference>
<dbReference type="InterPro" id="IPR015422">
    <property type="entry name" value="PyrdxlP-dep_Trfase_small"/>
</dbReference>
<dbReference type="GO" id="GO:0030170">
    <property type="term" value="F:pyridoxal phosphate binding"/>
    <property type="evidence" value="ECO:0007669"/>
    <property type="project" value="InterPro"/>
</dbReference>
<evidence type="ECO:0000256" key="5">
    <source>
        <dbReference type="ARBA" id="ARBA00023239"/>
    </source>
</evidence>
<dbReference type="SUPFAM" id="SSF53383">
    <property type="entry name" value="PLP-dependent transferases"/>
    <property type="match status" value="1"/>
</dbReference>
<dbReference type="ExpressionAtlas" id="R7W2B5">
    <property type="expression patterns" value="baseline"/>
</dbReference>
<keyword evidence="5 6" id="KW-0456">Lyase</keyword>